<keyword evidence="6 12" id="KW-0812">Transmembrane</keyword>
<keyword evidence="4" id="KW-0813">Transport</keyword>
<protein>
    <recommendedName>
        <fullName evidence="3">Molybdate-anion transporter</fullName>
    </recommendedName>
    <alternativeName>
        <fullName evidence="10">Major facilitator superfamily domain-containing protein 5</fullName>
    </alternativeName>
    <alternativeName>
        <fullName evidence="11">Molybdate transporter 2 homolog</fullName>
    </alternativeName>
</protein>
<evidence type="ECO:0000256" key="6">
    <source>
        <dbReference type="ARBA" id="ARBA00022692"/>
    </source>
</evidence>
<dbReference type="InterPro" id="IPR036259">
    <property type="entry name" value="MFS_trans_sf"/>
</dbReference>
<evidence type="ECO:0000256" key="1">
    <source>
        <dbReference type="ARBA" id="ARBA00003019"/>
    </source>
</evidence>
<dbReference type="GO" id="GO:0015098">
    <property type="term" value="F:molybdate ion transmembrane transporter activity"/>
    <property type="evidence" value="ECO:0007669"/>
    <property type="project" value="InterPro"/>
</dbReference>
<evidence type="ECO:0000256" key="7">
    <source>
        <dbReference type="ARBA" id="ARBA00022989"/>
    </source>
</evidence>
<feature type="transmembrane region" description="Helical" evidence="12">
    <location>
        <begin position="204"/>
        <end position="224"/>
    </location>
</feature>
<feature type="transmembrane region" description="Helical" evidence="12">
    <location>
        <begin position="6"/>
        <end position="24"/>
    </location>
</feature>
<comment type="subcellular location">
    <subcellularLocation>
        <location evidence="2">Cell membrane</location>
        <topology evidence="2">Multi-pass membrane protein</topology>
    </subcellularLocation>
</comment>
<evidence type="ECO:0000256" key="2">
    <source>
        <dbReference type="ARBA" id="ARBA00004651"/>
    </source>
</evidence>
<proteinExistence type="predicted"/>
<dbReference type="InterPro" id="IPR008509">
    <property type="entry name" value="MOT2/MFSD5"/>
</dbReference>
<feature type="transmembrane region" description="Helical" evidence="12">
    <location>
        <begin position="406"/>
        <end position="425"/>
    </location>
</feature>
<evidence type="ECO:0000256" key="12">
    <source>
        <dbReference type="SAM" id="Phobius"/>
    </source>
</evidence>
<evidence type="ECO:0000256" key="4">
    <source>
        <dbReference type="ARBA" id="ARBA00022448"/>
    </source>
</evidence>
<dbReference type="Gene3D" id="1.20.1250.20">
    <property type="entry name" value="MFS general substrate transporter like domains"/>
    <property type="match status" value="1"/>
</dbReference>
<dbReference type="EMBL" id="CAJFCJ010000013">
    <property type="protein sequence ID" value="CAD5121005.1"/>
    <property type="molecule type" value="Genomic_DNA"/>
</dbReference>
<feature type="transmembrane region" description="Helical" evidence="12">
    <location>
        <begin position="131"/>
        <end position="153"/>
    </location>
</feature>
<keyword evidence="8" id="KW-0406">Ion transport</keyword>
<dbReference type="GO" id="GO:0005886">
    <property type="term" value="C:plasma membrane"/>
    <property type="evidence" value="ECO:0007669"/>
    <property type="project" value="UniProtKB-SubCell"/>
</dbReference>
<organism evidence="13 14">
    <name type="scientific">Dimorphilus gyrociliatus</name>
    <dbReference type="NCBI Taxonomy" id="2664684"/>
    <lineage>
        <taxon>Eukaryota</taxon>
        <taxon>Metazoa</taxon>
        <taxon>Spiralia</taxon>
        <taxon>Lophotrochozoa</taxon>
        <taxon>Annelida</taxon>
        <taxon>Polychaeta</taxon>
        <taxon>Polychaeta incertae sedis</taxon>
        <taxon>Dinophilidae</taxon>
        <taxon>Dimorphilus</taxon>
    </lineage>
</organism>
<feature type="transmembrane region" description="Helical" evidence="12">
    <location>
        <begin position="45"/>
        <end position="65"/>
    </location>
</feature>
<feature type="transmembrane region" description="Helical" evidence="12">
    <location>
        <begin position="77"/>
        <end position="95"/>
    </location>
</feature>
<dbReference type="SUPFAM" id="SSF103473">
    <property type="entry name" value="MFS general substrate transporter"/>
    <property type="match status" value="1"/>
</dbReference>
<sequence>MMNLGYVFFGFLSLACTIIQLISWKNRKKTNSNANPNFVSFQRSYLLAYLPAVVGDWLQGPYLYALYSRYGFTEDQIAIIYVSGFASTVFLGTWLTVLSNRYSSRKVLMVTTAIYAISSLMKLSVNYGVLIIARALSGLTTPIMFRTFERWYFHQHVVTYDFPKEWIASSMSKTAVFNGLLAISSGIIAHVMAEWMGYGPVAPYILAAPFLAASTFLIFFQWNIPDEATDNSQRKFSFLPAIRELAEQPEVLTLGVLEALFESSMAIFVFVWTPVLTPPSPSYGIIFSTFMICVLIGGAVYEILKKHKTQNILIIISISTSCIGFAISAFFTTPDHPARFGTFLGLLIVEIGAGIYFPSMMELRKRILPEKHVELLRAIFGVPLNLIACLALCSLHNNTWKQGNRILLLISSTLLFTAFCVALRLKVKSSNCNDEVEDEA</sequence>
<keyword evidence="14" id="KW-1185">Reference proteome</keyword>
<comment type="caution">
    <text evidence="13">The sequence shown here is derived from an EMBL/GenBank/DDBJ whole genome shotgun (WGS) entry which is preliminary data.</text>
</comment>
<dbReference type="PANTHER" id="PTHR23516">
    <property type="entry name" value="SAM (S-ADENOSYL METHIONINE) TRANSPORTER"/>
    <property type="match status" value="1"/>
</dbReference>
<keyword evidence="9 12" id="KW-0472">Membrane</keyword>
<evidence type="ECO:0000313" key="14">
    <source>
        <dbReference type="Proteomes" id="UP000549394"/>
    </source>
</evidence>
<gene>
    <name evidence="13" type="ORF">DGYR_LOCUS9010</name>
</gene>
<keyword evidence="5" id="KW-1003">Cell membrane</keyword>
<dbReference type="Proteomes" id="UP000549394">
    <property type="component" value="Unassembled WGS sequence"/>
</dbReference>
<name>A0A7I8W2L9_9ANNE</name>
<evidence type="ECO:0000313" key="13">
    <source>
        <dbReference type="EMBL" id="CAD5121005.1"/>
    </source>
</evidence>
<feature type="transmembrane region" description="Helical" evidence="12">
    <location>
        <begin position="338"/>
        <end position="357"/>
    </location>
</feature>
<dbReference type="GO" id="GO:0006811">
    <property type="term" value="P:monoatomic ion transport"/>
    <property type="evidence" value="ECO:0007669"/>
    <property type="project" value="UniProtKB-KW"/>
</dbReference>
<dbReference type="PANTHER" id="PTHR23516:SF1">
    <property type="entry name" value="MOLYBDATE-ANION TRANSPORTER"/>
    <property type="match status" value="1"/>
</dbReference>
<dbReference type="AlphaFoldDB" id="A0A7I8W2L9"/>
<feature type="transmembrane region" description="Helical" evidence="12">
    <location>
        <begin position="378"/>
        <end position="400"/>
    </location>
</feature>
<keyword evidence="7 12" id="KW-1133">Transmembrane helix</keyword>
<evidence type="ECO:0000256" key="11">
    <source>
        <dbReference type="ARBA" id="ARBA00032555"/>
    </source>
</evidence>
<evidence type="ECO:0000256" key="5">
    <source>
        <dbReference type="ARBA" id="ARBA00022475"/>
    </source>
</evidence>
<accession>A0A7I8W2L9</accession>
<comment type="function">
    <text evidence="1">Mediates high-affinity intracellular uptake of the rare oligo-element molybdenum.</text>
</comment>
<reference evidence="13 14" key="1">
    <citation type="submission" date="2020-08" db="EMBL/GenBank/DDBJ databases">
        <authorList>
            <person name="Hejnol A."/>
        </authorList>
    </citation>
    <scope>NUCLEOTIDE SEQUENCE [LARGE SCALE GENOMIC DNA]</scope>
</reference>
<feature type="transmembrane region" description="Helical" evidence="12">
    <location>
        <begin position="311"/>
        <end position="332"/>
    </location>
</feature>
<dbReference type="OrthoDB" id="263957at2759"/>
<evidence type="ECO:0000256" key="8">
    <source>
        <dbReference type="ARBA" id="ARBA00023065"/>
    </source>
</evidence>
<evidence type="ECO:0000256" key="10">
    <source>
        <dbReference type="ARBA" id="ARBA00030646"/>
    </source>
</evidence>
<evidence type="ECO:0000256" key="9">
    <source>
        <dbReference type="ARBA" id="ARBA00023136"/>
    </source>
</evidence>
<evidence type="ECO:0000256" key="3">
    <source>
        <dbReference type="ARBA" id="ARBA00021242"/>
    </source>
</evidence>
<feature type="transmembrane region" description="Helical" evidence="12">
    <location>
        <begin position="174"/>
        <end position="192"/>
    </location>
</feature>
<dbReference type="Pfam" id="PF05631">
    <property type="entry name" value="MFS_5"/>
    <property type="match status" value="1"/>
</dbReference>
<feature type="transmembrane region" description="Helical" evidence="12">
    <location>
        <begin position="284"/>
        <end position="304"/>
    </location>
</feature>